<evidence type="ECO:0000313" key="1">
    <source>
        <dbReference type="EMBL" id="KAI3405594.2"/>
    </source>
</evidence>
<dbReference type="EMBL" id="JAHUZD010000028">
    <property type="protein sequence ID" value="KAI3405594.2"/>
    <property type="molecule type" value="Genomic_DNA"/>
</dbReference>
<dbReference type="AlphaFoldDB" id="A0AAI9SZJ9"/>
<dbReference type="GeneID" id="73379229"/>
<gene>
    <name evidence="1" type="ORF">KGF56_001612</name>
</gene>
<sequence length="205" mass="23356">MAYNTRTKTANGFQFDKLNPSVPFHQQDEEVQHIDDFDNNDDENIFELNIEESTSMSTTTATTSINNYALDVRDLTSTPVTYTRNSSISSLESKKSITDSIFSPIASPLVLPYTYQLQYEDDEENKDDDHLLYECVICKQKTSLSSKHNCSVNLYKEDENNALTAYTKRNLNPNSNSESNCNETIIKSGNQSILNNYRKWLVMSA</sequence>
<evidence type="ECO:0000313" key="2">
    <source>
        <dbReference type="Proteomes" id="UP001202479"/>
    </source>
</evidence>
<comment type="caution">
    <text evidence="1">The sequence shown here is derived from an EMBL/GenBank/DDBJ whole genome shotgun (WGS) entry which is preliminary data.</text>
</comment>
<dbReference type="RefSeq" id="XP_049181339.1">
    <property type="nucleotide sequence ID" value="XM_049322754.1"/>
</dbReference>
<name>A0AAI9SZJ9_9ASCO</name>
<accession>A0AAI9SZJ9</accession>
<proteinExistence type="predicted"/>
<protein>
    <submittedName>
        <fullName evidence="1">Uncharacterized protein</fullName>
    </submittedName>
</protein>
<dbReference type="Proteomes" id="UP001202479">
    <property type="component" value="Unassembled WGS sequence"/>
</dbReference>
<keyword evidence="2" id="KW-1185">Reference proteome</keyword>
<organism evidence="1 2">
    <name type="scientific">Candida oxycetoniae</name>
    <dbReference type="NCBI Taxonomy" id="497107"/>
    <lineage>
        <taxon>Eukaryota</taxon>
        <taxon>Fungi</taxon>
        <taxon>Dikarya</taxon>
        <taxon>Ascomycota</taxon>
        <taxon>Saccharomycotina</taxon>
        <taxon>Pichiomycetes</taxon>
        <taxon>Debaryomycetaceae</taxon>
        <taxon>Candida/Lodderomyces clade</taxon>
        <taxon>Candida</taxon>
    </lineage>
</organism>
<reference evidence="1" key="1">
    <citation type="journal article" date="2022" name="DNA Res.">
        <title>Genome analysis of five recently described species of the CUG-Ser clade uncovers Candida theae as a new hybrid lineage with pathogenic potential in the Candida parapsilosis species complex.</title>
        <authorList>
            <person name="Mixao V."/>
            <person name="Del Olmo V."/>
            <person name="Hegedusova E."/>
            <person name="Saus E."/>
            <person name="Pryszcz L."/>
            <person name="Cillingova A."/>
            <person name="Nosek J."/>
            <person name="Gabaldon T."/>
        </authorList>
    </citation>
    <scope>NUCLEOTIDE SEQUENCE</scope>
    <source>
        <strain evidence="1">CBS 10844</strain>
    </source>
</reference>